<evidence type="ECO:0000256" key="1">
    <source>
        <dbReference type="SAM" id="MobiDB-lite"/>
    </source>
</evidence>
<feature type="compositionally biased region" description="Basic and acidic residues" evidence="1">
    <location>
        <begin position="7"/>
        <end position="27"/>
    </location>
</feature>
<comment type="caution">
    <text evidence="2">The sequence shown here is derived from an EMBL/GenBank/DDBJ whole genome shotgun (WGS) entry which is preliminary data.</text>
</comment>
<proteinExistence type="predicted"/>
<evidence type="ECO:0000313" key="2">
    <source>
        <dbReference type="EMBL" id="KAG0146646.1"/>
    </source>
</evidence>
<accession>A0A9P6TBU5</accession>
<name>A0A9P6TBU5_9BASI</name>
<evidence type="ECO:0008006" key="4">
    <source>
        <dbReference type="Google" id="ProtNLM"/>
    </source>
</evidence>
<dbReference type="AlphaFoldDB" id="A0A9P6TBU5"/>
<dbReference type="OrthoDB" id="3044497at2759"/>
<dbReference type="Proteomes" id="UP000886653">
    <property type="component" value="Unassembled WGS sequence"/>
</dbReference>
<sequence length="227" mass="25918">MPSKKTSNSDEKPSGKDRITWTPENDRRTDLSRSMGLIQLSHLNRLNWTCSRSGGWFDERPTKSEVKSRDFTRISPELGQNDFSHVRSHSSLELVAKRTLRLQDFLSDSFAIEDGLLQGSPLPVLLYIIYNSELLFKTSISFNSRKISLGSIDDVVYLVTNSFIDDNITEIHRRGQRALEWSQTHGALFDITTTHALYETQAWQPLSTLRRPNPKPPSRNTVARALD</sequence>
<protein>
    <recommendedName>
        <fullName evidence="4">Reverse transcriptase domain-containing protein</fullName>
    </recommendedName>
</protein>
<reference evidence="2" key="1">
    <citation type="submission" date="2013-11" db="EMBL/GenBank/DDBJ databases">
        <title>Genome sequence of the fusiform rust pathogen reveals effectors for host alternation and coevolution with pine.</title>
        <authorList>
            <consortium name="DOE Joint Genome Institute"/>
            <person name="Smith K."/>
            <person name="Pendleton A."/>
            <person name="Kubisiak T."/>
            <person name="Anderson C."/>
            <person name="Salamov A."/>
            <person name="Aerts A."/>
            <person name="Riley R."/>
            <person name="Clum A."/>
            <person name="Lindquist E."/>
            <person name="Ence D."/>
            <person name="Campbell M."/>
            <person name="Kronenberg Z."/>
            <person name="Feau N."/>
            <person name="Dhillon B."/>
            <person name="Hamelin R."/>
            <person name="Burleigh J."/>
            <person name="Smith J."/>
            <person name="Yandell M."/>
            <person name="Nelson C."/>
            <person name="Grigoriev I."/>
            <person name="Davis J."/>
        </authorList>
    </citation>
    <scope>NUCLEOTIDE SEQUENCE</scope>
    <source>
        <strain evidence="2">G11</strain>
    </source>
</reference>
<gene>
    <name evidence="2" type="ORF">CROQUDRAFT_92474</name>
</gene>
<evidence type="ECO:0000313" key="3">
    <source>
        <dbReference type="Proteomes" id="UP000886653"/>
    </source>
</evidence>
<keyword evidence="3" id="KW-1185">Reference proteome</keyword>
<feature type="region of interest" description="Disordered" evidence="1">
    <location>
        <begin position="1"/>
        <end position="27"/>
    </location>
</feature>
<organism evidence="2 3">
    <name type="scientific">Cronartium quercuum f. sp. fusiforme G11</name>
    <dbReference type="NCBI Taxonomy" id="708437"/>
    <lineage>
        <taxon>Eukaryota</taxon>
        <taxon>Fungi</taxon>
        <taxon>Dikarya</taxon>
        <taxon>Basidiomycota</taxon>
        <taxon>Pucciniomycotina</taxon>
        <taxon>Pucciniomycetes</taxon>
        <taxon>Pucciniales</taxon>
        <taxon>Coleosporiaceae</taxon>
        <taxon>Cronartium</taxon>
    </lineage>
</organism>
<dbReference type="EMBL" id="MU167258">
    <property type="protein sequence ID" value="KAG0146646.1"/>
    <property type="molecule type" value="Genomic_DNA"/>
</dbReference>
<feature type="region of interest" description="Disordered" evidence="1">
    <location>
        <begin position="208"/>
        <end position="227"/>
    </location>
</feature>